<accession>A0ABT8PHP5</accession>
<evidence type="ECO:0000313" key="2">
    <source>
        <dbReference type="EMBL" id="MDN7934602.1"/>
    </source>
</evidence>
<keyword evidence="3" id="KW-1185">Reference proteome</keyword>
<dbReference type="Proteomes" id="UP001171606">
    <property type="component" value="Unassembled WGS sequence"/>
</dbReference>
<feature type="chain" id="PRO_5047413752" evidence="1">
    <location>
        <begin position="20"/>
        <end position="167"/>
    </location>
</feature>
<gene>
    <name evidence="2" type="ORF">QZM52_25260</name>
</gene>
<protein>
    <submittedName>
        <fullName evidence="2">Uncharacterized protein</fullName>
    </submittedName>
</protein>
<comment type="caution">
    <text evidence="2">The sequence shown here is derived from an EMBL/GenBank/DDBJ whole genome shotgun (WGS) entry which is preliminary data.</text>
</comment>
<organism evidence="2 3">
    <name type="scientific">Burkholderia metallica</name>
    <dbReference type="NCBI Taxonomy" id="488729"/>
    <lineage>
        <taxon>Bacteria</taxon>
        <taxon>Pseudomonadati</taxon>
        <taxon>Pseudomonadota</taxon>
        <taxon>Betaproteobacteria</taxon>
        <taxon>Burkholderiales</taxon>
        <taxon>Burkholderiaceae</taxon>
        <taxon>Burkholderia</taxon>
        <taxon>Burkholderia cepacia complex</taxon>
    </lineage>
</organism>
<proteinExistence type="predicted"/>
<reference evidence="2" key="1">
    <citation type="submission" date="2023-07" db="EMBL/GenBank/DDBJ databases">
        <title>A collection of bacterial strains from the Burkholderia cepacia Research Laboratory and Repository.</title>
        <authorList>
            <person name="Lipuma J."/>
            <person name="Spilker T."/>
            <person name="Caverly L."/>
        </authorList>
    </citation>
    <scope>NUCLEOTIDE SEQUENCE</scope>
    <source>
        <strain evidence="2">AU42020</strain>
    </source>
</reference>
<name>A0ABT8PHP5_9BURK</name>
<evidence type="ECO:0000256" key="1">
    <source>
        <dbReference type="SAM" id="SignalP"/>
    </source>
</evidence>
<dbReference type="EMBL" id="JAUJSQ010000011">
    <property type="protein sequence ID" value="MDN7934602.1"/>
    <property type="molecule type" value="Genomic_DNA"/>
</dbReference>
<dbReference type="RefSeq" id="WP_301756707.1">
    <property type="nucleotide sequence ID" value="NZ_JAUJSQ010000011.1"/>
</dbReference>
<feature type="signal peptide" evidence="1">
    <location>
        <begin position="1"/>
        <end position="19"/>
    </location>
</feature>
<sequence length="167" mass="17899">MKKTLTAIAIALVVTQANAGSTAAPFVEITLAKENQTLLRGIHRFVDATGELVPFVEAIQQQFPYWTCSSDGGVSRYAAKQLPLGLWVILKPQRTPRGTIHLDVQAEDTELKMVNSTKHGPCTSMSPVTGGLPLANVSVELPEQGAVTVSFPDGHYALTLKVVSDSK</sequence>
<evidence type="ECO:0000313" key="3">
    <source>
        <dbReference type="Proteomes" id="UP001171606"/>
    </source>
</evidence>
<keyword evidence="1" id="KW-0732">Signal</keyword>